<feature type="domain" description="Nephrocystin 3-like N-terminal" evidence="5">
    <location>
        <begin position="59"/>
        <end position="225"/>
    </location>
</feature>
<feature type="region of interest" description="Disordered" evidence="4">
    <location>
        <begin position="1265"/>
        <end position="1300"/>
    </location>
</feature>
<evidence type="ECO:0000256" key="3">
    <source>
        <dbReference type="PROSITE-ProRule" id="PRU00023"/>
    </source>
</evidence>
<accession>A0AAE0DAQ1</accession>
<dbReference type="EMBL" id="VYYT01000069">
    <property type="protein sequence ID" value="KAK2772266.1"/>
    <property type="molecule type" value="Genomic_DNA"/>
</dbReference>
<feature type="repeat" description="ANK" evidence="3">
    <location>
        <begin position="776"/>
        <end position="808"/>
    </location>
</feature>
<dbReference type="PRINTS" id="PR01415">
    <property type="entry name" value="ANKYRIN"/>
</dbReference>
<organism evidence="6 7">
    <name type="scientific">Colletotrichum kahawae</name>
    <name type="common">Coffee berry disease fungus</name>
    <dbReference type="NCBI Taxonomy" id="34407"/>
    <lineage>
        <taxon>Eukaryota</taxon>
        <taxon>Fungi</taxon>
        <taxon>Dikarya</taxon>
        <taxon>Ascomycota</taxon>
        <taxon>Pezizomycotina</taxon>
        <taxon>Sordariomycetes</taxon>
        <taxon>Hypocreomycetidae</taxon>
        <taxon>Glomerellales</taxon>
        <taxon>Glomerellaceae</taxon>
        <taxon>Colletotrichum</taxon>
        <taxon>Colletotrichum gloeosporioides species complex</taxon>
    </lineage>
</organism>
<proteinExistence type="predicted"/>
<protein>
    <submittedName>
        <fullName evidence="6">Ankyrin repeat-containing protein</fullName>
    </submittedName>
</protein>
<evidence type="ECO:0000259" key="5">
    <source>
        <dbReference type="Pfam" id="PF24883"/>
    </source>
</evidence>
<dbReference type="InterPro" id="IPR027417">
    <property type="entry name" value="P-loop_NTPase"/>
</dbReference>
<feature type="compositionally biased region" description="Basic and acidic residues" evidence="4">
    <location>
        <begin position="1353"/>
        <end position="1363"/>
    </location>
</feature>
<evidence type="ECO:0000256" key="4">
    <source>
        <dbReference type="SAM" id="MobiDB-lite"/>
    </source>
</evidence>
<dbReference type="GO" id="GO:0055117">
    <property type="term" value="P:regulation of cardiac muscle contraction"/>
    <property type="evidence" value="ECO:0007669"/>
    <property type="project" value="TreeGrafter"/>
</dbReference>
<evidence type="ECO:0000256" key="1">
    <source>
        <dbReference type="ARBA" id="ARBA00022737"/>
    </source>
</evidence>
<evidence type="ECO:0000313" key="6">
    <source>
        <dbReference type="EMBL" id="KAK2772266.1"/>
    </source>
</evidence>
<dbReference type="PROSITE" id="PS50088">
    <property type="entry name" value="ANK_REPEAT"/>
    <property type="match status" value="4"/>
</dbReference>
<dbReference type="Pfam" id="PF24883">
    <property type="entry name" value="NPHP3_N"/>
    <property type="match status" value="1"/>
</dbReference>
<dbReference type="Proteomes" id="UP001281614">
    <property type="component" value="Unassembled WGS sequence"/>
</dbReference>
<dbReference type="Pfam" id="PF12796">
    <property type="entry name" value="Ank_2"/>
    <property type="match status" value="1"/>
</dbReference>
<evidence type="ECO:0000256" key="2">
    <source>
        <dbReference type="ARBA" id="ARBA00023043"/>
    </source>
</evidence>
<name>A0AAE0DAQ1_COLKA</name>
<dbReference type="InterPro" id="IPR002110">
    <property type="entry name" value="Ankyrin_rpt"/>
</dbReference>
<feature type="compositionally biased region" description="Polar residues" evidence="4">
    <location>
        <begin position="1381"/>
        <end position="1391"/>
    </location>
</feature>
<gene>
    <name evidence="6" type="ORF">CKAH01_13969</name>
</gene>
<evidence type="ECO:0000313" key="7">
    <source>
        <dbReference type="Proteomes" id="UP001281614"/>
    </source>
</evidence>
<feature type="compositionally biased region" description="Acidic residues" evidence="4">
    <location>
        <begin position="1291"/>
        <end position="1300"/>
    </location>
</feature>
<dbReference type="SMART" id="SM00248">
    <property type="entry name" value="ANK"/>
    <property type="match status" value="9"/>
</dbReference>
<feature type="repeat" description="ANK" evidence="3">
    <location>
        <begin position="1234"/>
        <end position="1262"/>
    </location>
</feature>
<dbReference type="InterPro" id="IPR056884">
    <property type="entry name" value="NPHP3-like_N"/>
</dbReference>
<dbReference type="Gene3D" id="1.25.40.20">
    <property type="entry name" value="Ankyrin repeat-containing domain"/>
    <property type="match status" value="3"/>
</dbReference>
<feature type="repeat" description="ANK" evidence="3">
    <location>
        <begin position="1144"/>
        <end position="1176"/>
    </location>
</feature>
<feature type="compositionally biased region" description="Basic residues" evidence="4">
    <location>
        <begin position="1267"/>
        <end position="1280"/>
    </location>
</feature>
<dbReference type="PANTHER" id="PTHR24178">
    <property type="entry name" value="MOLTING PROTEIN MLT-4"/>
    <property type="match status" value="1"/>
</dbReference>
<dbReference type="Pfam" id="PF00023">
    <property type="entry name" value="Ank"/>
    <property type="match status" value="3"/>
</dbReference>
<keyword evidence="1" id="KW-0677">Repeat</keyword>
<sequence length="1391" mass="154749">MDESIANKGVNYTLRSQPTIASRARAQSKTAEASKYSKTFDTEIRYALQKDRNDACAEGTGQWFFHHPVYEAFQRFKEAHLLLVTAEAGGGKSTIMRTLIDTLQATAETPLVSYFFFKDDDDSLRGYDDALSTVVYQLLSQDQTLVQCAKGPHQEHGNAIKHHTEVMWQIITRIVAEAKCDVYCIFDAVDECAAEGRKRLLADLGNVFGNLLHTPSRLKVVMSSRPWEDENHSLTEILGSPSTSHLVGENAPVQSDIRSVIRLKVKEIAEEEQLDGTTQAFLLERLIRKNVRTRSFLAIRMAFEMLRSDARMNRGATEELIDEILAGVPQQLGDQFNNMLNHSPDKEHAWRLLCVMLAARRTIKIPEFKVIYAITERSSSKLGLANSYDELDLTADDEDFKSMVRARCGLFITFGKSSVYLFHQAAREFLMTTADMPVGSPFAGLTKIRGTLDANEVASWKGCISKEDANLVCATVCLDILNMDISRQRILEMFDSLNAGNGMFQDVQDFVSSRPFFMYAAFNWHEHIILGGDGALKALLDEKYSAILDIGKPAFWAWFLPIDEYINASSVHPKAVISSVWAADEKARRHSVQYGLFLRESCLQKLFPMGSKVHALLKDAPLVSTSQIDGPRWEAEGGYELIDAFHMAFGEYEMISANQAVQALEQGDMGRGSMLSADVPIPTMVWTCITDISPNAFRTTLASVKDLNWLHNVPEHTLYRRYKWNGWSSRTDWIEASENAAVLAQELWKAGGFLVPSICSRLVRAGAEIDCKVWNNGNTALQIAATLWEHDLIQVLLDLGADPAVCSSNGYTVLHWLLHPDKAAKELNGALRENQKRQPRHRKSRITASVKSLARSASTETSAINVLCGDGKTPLMLAVRESPTATRALLDEGAELDKRDGSGRTALMHYFLSGFNGRANSTLNYLPFASRIGQSCGRLNWENATFGSFSEREVMVRELAKEDLPLVVASRLGNAQLCWALLEGGANPDTHGVPLTSPLGRNSGSVSWELEDLAWNPVLVALWSKAYVTTAVLLAYGANVKFQVPTRQRTKWNKFRLEKAGITPLHLSEYEIKRGVSSNDSKRAEMVPFDTLFGAEFLPKPHHDTLDPLLEVIISNSQTDKERQTALAKYMLQNGAAVNATTQEGITPLFIAVSQGKLDFVNLLLKYGADPNLTITGGCRPLLIAARNGNRPITEALLTSGADPNAQLDNLPPGECACATFVKWKRFSYDPCYAPLNSLAIAAERGHVDVVETLLAHGADVNLPIGHHAHGKMPTKRERRRRELDHTPDSSDAESDLDTESWEGRISVGTALTWARGEVRDLLLRHGADPTREKAPRRCECPTIEKRKVRSIISRDSDDKYPTDEENASDTDLPWRRRQSLIENASNDDSS</sequence>
<dbReference type="InterPro" id="IPR036770">
    <property type="entry name" value="Ankyrin_rpt-contain_sf"/>
</dbReference>
<dbReference type="Gene3D" id="3.40.50.300">
    <property type="entry name" value="P-loop containing nucleotide triphosphate hydrolases"/>
    <property type="match status" value="1"/>
</dbReference>
<dbReference type="PANTHER" id="PTHR24178:SF21">
    <property type="entry name" value="ANKYRIN REPEAT DOMAIN 52-RELATED"/>
    <property type="match status" value="1"/>
</dbReference>
<feature type="region of interest" description="Disordered" evidence="4">
    <location>
        <begin position="1348"/>
        <end position="1391"/>
    </location>
</feature>
<dbReference type="GO" id="GO:0036371">
    <property type="term" value="P:protein localization to T-tubule"/>
    <property type="evidence" value="ECO:0007669"/>
    <property type="project" value="TreeGrafter"/>
</dbReference>
<keyword evidence="7" id="KW-1185">Reference proteome</keyword>
<dbReference type="PROSITE" id="PS50297">
    <property type="entry name" value="ANK_REP_REGION"/>
    <property type="match status" value="4"/>
</dbReference>
<comment type="caution">
    <text evidence="6">The sequence shown here is derived from an EMBL/GenBank/DDBJ whole genome shotgun (WGS) entry which is preliminary data.</text>
</comment>
<reference evidence="6" key="1">
    <citation type="submission" date="2023-02" db="EMBL/GenBank/DDBJ databases">
        <title>Colletotrichum kahawae CIFC_Que2 genome sequencing and assembly.</title>
        <authorList>
            <person name="Baroncelli R."/>
        </authorList>
    </citation>
    <scope>NUCLEOTIDE SEQUENCE</scope>
    <source>
        <strain evidence="6">CIFC_Que2</strain>
    </source>
</reference>
<dbReference type="SUPFAM" id="SSF48403">
    <property type="entry name" value="Ankyrin repeat"/>
    <property type="match status" value="1"/>
</dbReference>
<keyword evidence="2 3" id="KW-0040">ANK repeat</keyword>
<feature type="repeat" description="ANK" evidence="3">
    <location>
        <begin position="1177"/>
        <end position="1209"/>
    </location>
</feature>